<dbReference type="KEGG" id="scy:SCATT_p04870"/>
<dbReference type="Pfam" id="PF13520">
    <property type="entry name" value="AA_permease_2"/>
    <property type="match status" value="1"/>
</dbReference>
<keyword evidence="6" id="KW-0614">Plasmid</keyword>
<dbReference type="AlphaFoldDB" id="G8XGC2"/>
<keyword evidence="3 5" id="KW-1133">Transmembrane helix</keyword>
<feature type="transmembrane region" description="Helical" evidence="5">
    <location>
        <begin position="332"/>
        <end position="353"/>
    </location>
</feature>
<keyword evidence="4 5" id="KW-0472">Membrane</keyword>
<proteinExistence type="predicted"/>
<dbReference type="Proteomes" id="UP000007842">
    <property type="component" value="Plasmid pSCATT"/>
</dbReference>
<feature type="transmembrane region" description="Helical" evidence="5">
    <location>
        <begin position="178"/>
        <end position="197"/>
    </location>
</feature>
<evidence type="ECO:0000256" key="5">
    <source>
        <dbReference type="SAM" id="Phobius"/>
    </source>
</evidence>
<name>G8XGC2_STREN</name>
<feature type="transmembrane region" description="Helical" evidence="5">
    <location>
        <begin position="238"/>
        <end position="261"/>
    </location>
</feature>
<feature type="transmembrane region" description="Helical" evidence="5">
    <location>
        <begin position="299"/>
        <end position="320"/>
    </location>
</feature>
<geneLocation type="plasmid" evidence="6 7">
    <name>pSCATT</name>
</geneLocation>
<evidence type="ECO:0000313" key="7">
    <source>
        <dbReference type="Proteomes" id="UP000007842"/>
    </source>
</evidence>
<sequence>MMCLTGVDYFSTLGYQPGIAALAAGLLSPLATVVLIALTLFGALPVYRRVTRESPHGEGSIAMLERLLPWWPGKIFVLVLLAFAATDFMITITLSAADAAAHVVENPFAPHWSHSANLSITLVLIGILAAVFLKGFREAIGIAVVLVGAYLAVNVVVLAVAVWHVVGHPVRIRDWTEAMTAAHSSPWAMAGVALLVFPKLALGMSGFETGVAVMPQVQGDPSDTYQRPEGRIRGTRRLLTTAAVTMSCLLLLSSVTTTILIPQNAFKSGGPANGRALAYLAHQYLGQAGGTVYDVSTIAILWFAGASALAGLLNLVPRYLPRYGMAPEWTRAVRPLVLVLMAAAVLITLWFHADVDRQSGAYATGMLVLMLSASFASTVAVHRRGHRWATVGFASITTVFGYTLVANVVERPDGIKIAAIFTVAILVTSFGSRVHRAFELRVGDVRLDPRARRVVRRAAAEGPLQLIAHQPAEQHGNSPGFMPQAPAQVPVGGPPLLLEVSVRDSSDFTADVTVHATEGDGAARLRVQGPTIPNTIAAILLELRDLTGEVPHVYFSWTEGGPVGRLLRFLVFGDGEVATVTREVLRRAEPDPRRRPHVHVS</sequence>
<keyword evidence="2 5" id="KW-0812">Transmembrane</keyword>
<feature type="transmembrane region" description="Helical" evidence="5">
    <location>
        <begin position="20"/>
        <end position="44"/>
    </location>
</feature>
<reference evidence="7" key="1">
    <citation type="submission" date="2011-12" db="EMBL/GenBank/DDBJ databases">
        <title>Complete genome sequence of Streptomyces cattleya strain DSM 46488.</title>
        <authorList>
            <person name="Ou H.-Y."/>
            <person name="Li P."/>
            <person name="Zhao C."/>
            <person name="O'Hagan D."/>
            <person name="Deng Z."/>
        </authorList>
    </citation>
    <scope>NUCLEOTIDE SEQUENCE [LARGE SCALE GENOMIC DNA]</scope>
    <source>
        <strain evidence="7">ATCC 35852 / DSM 46488 / JCM 4925 / NBRC 14057 / NRRL 8057</strain>
        <plasmid evidence="7">Plasmid pSCATT</plasmid>
    </source>
</reference>
<feature type="transmembrane region" description="Helical" evidence="5">
    <location>
        <begin position="140"/>
        <end position="166"/>
    </location>
</feature>
<dbReference type="InterPro" id="IPR002293">
    <property type="entry name" value="AA/rel_permease1"/>
</dbReference>
<protein>
    <submittedName>
        <fullName evidence="6">Amino acid transporter</fullName>
    </submittedName>
</protein>
<gene>
    <name evidence="6" type="ordered locus">SCATT_p04870</name>
</gene>
<feature type="transmembrane region" description="Helical" evidence="5">
    <location>
        <begin position="415"/>
        <end position="432"/>
    </location>
</feature>
<organism evidence="6 7">
    <name type="scientific">Streptantibioticus cattleyicolor (strain ATCC 35852 / DSM 46488 / JCM 4925 / NBRC 14057 / NRRL 8057)</name>
    <name type="common">Streptomyces cattleya</name>
    <dbReference type="NCBI Taxonomy" id="1003195"/>
    <lineage>
        <taxon>Bacteria</taxon>
        <taxon>Bacillati</taxon>
        <taxon>Actinomycetota</taxon>
        <taxon>Actinomycetes</taxon>
        <taxon>Kitasatosporales</taxon>
        <taxon>Streptomycetaceae</taxon>
        <taxon>Streptantibioticus</taxon>
    </lineage>
</organism>
<evidence type="ECO:0000313" key="6">
    <source>
        <dbReference type="EMBL" id="AEW98680.1"/>
    </source>
</evidence>
<comment type="subcellular location">
    <subcellularLocation>
        <location evidence="1">Membrane</location>
        <topology evidence="1">Multi-pass membrane protein</topology>
    </subcellularLocation>
</comment>
<keyword evidence="7" id="KW-1185">Reference proteome</keyword>
<dbReference type="EMBL" id="CP003229">
    <property type="protein sequence ID" value="AEW98680.1"/>
    <property type="molecule type" value="Genomic_DNA"/>
</dbReference>
<feature type="transmembrane region" description="Helical" evidence="5">
    <location>
        <begin position="116"/>
        <end position="133"/>
    </location>
</feature>
<feature type="transmembrane region" description="Helical" evidence="5">
    <location>
        <begin position="359"/>
        <end position="381"/>
    </location>
</feature>
<feature type="transmembrane region" description="Helical" evidence="5">
    <location>
        <begin position="388"/>
        <end position="409"/>
    </location>
</feature>
<feature type="transmembrane region" description="Helical" evidence="5">
    <location>
        <begin position="75"/>
        <end position="96"/>
    </location>
</feature>
<evidence type="ECO:0000256" key="3">
    <source>
        <dbReference type="ARBA" id="ARBA00022989"/>
    </source>
</evidence>
<evidence type="ECO:0000256" key="4">
    <source>
        <dbReference type="ARBA" id="ARBA00023136"/>
    </source>
</evidence>
<dbReference type="PATRIC" id="fig|1003195.29.peg.6281"/>
<accession>G8XGC2</accession>
<evidence type="ECO:0000256" key="1">
    <source>
        <dbReference type="ARBA" id="ARBA00004141"/>
    </source>
</evidence>
<dbReference type="HOGENOM" id="CLU_425603_0_0_11"/>
<evidence type="ECO:0000256" key="2">
    <source>
        <dbReference type="ARBA" id="ARBA00022692"/>
    </source>
</evidence>